<dbReference type="RefSeq" id="WP_190266068.1">
    <property type="nucleotide sequence ID" value="NZ_BAABAD010000003.1"/>
</dbReference>
<gene>
    <name evidence="3" type="ORF">IDF66_06275</name>
</gene>
<accession>A0ABR7W991</accession>
<organism evidence="3 4">
    <name type="scientific">Gordonia hankookensis</name>
    <dbReference type="NCBI Taxonomy" id="589403"/>
    <lineage>
        <taxon>Bacteria</taxon>
        <taxon>Bacillati</taxon>
        <taxon>Actinomycetota</taxon>
        <taxon>Actinomycetes</taxon>
        <taxon>Mycobacteriales</taxon>
        <taxon>Gordoniaceae</taxon>
        <taxon>Gordonia</taxon>
    </lineage>
</organism>
<dbReference type="Pfam" id="PF04075">
    <property type="entry name" value="F420H2_quin_red"/>
    <property type="match status" value="1"/>
</dbReference>
<sequence length="162" mass="17807">MPVMDPDSRPKQLSSPAVAALIKVGSRLNAKVYKATGGRLGNTWRIGAGLRKPVPMCLLTTIGRKSGEPRTAPLLYLRTGDSFVVVASQGGLPKNPAWYLNLVANPEVTIQVGRQTFDLRARTASDAERDDLWPQLVDLYADFDTYAAWTDRKIPVVICEPR</sequence>
<dbReference type="PANTHER" id="PTHR39428:SF3">
    <property type="entry name" value="DEAZAFLAVIN-DEPENDENT NITROREDUCTASE"/>
    <property type="match status" value="1"/>
</dbReference>
<keyword evidence="4" id="KW-1185">Reference proteome</keyword>
<dbReference type="SUPFAM" id="SSF50475">
    <property type="entry name" value="FMN-binding split barrel"/>
    <property type="match status" value="1"/>
</dbReference>
<name>A0ABR7W991_9ACTN</name>
<dbReference type="PANTHER" id="PTHR39428">
    <property type="entry name" value="F420H(2)-DEPENDENT QUINONE REDUCTASE RV1261C"/>
    <property type="match status" value="1"/>
</dbReference>
<comment type="catalytic activity">
    <reaction evidence="2">
        <text>oxidized coenzyme F420-(gamma-L-Glu)(n) + a quinol + H(+) = reduced coenzyme F420-(gamma-L-Glu)(n) + a quinone</text>
        <dbReference type="Rhea" id="RHEA:39663"/>
        <dbReference type="Rhea" id="RHEA-COMP:12939"/>
        <dbReference type="Rhea" id="RHEA-COMP:14378"/>
        <dbReference type="ChEBI" id="CHEBI:15378"/>
        <dbReference type="ChEBI" id="CHEBI:24646"/>
        <dbReference type="ChEBI" id="CHEBI:132124"/>
        <dbReference type="ChEBI" id="CHEBI:133980"/>
        <dbReference type="ChEBI" id="CHEBI:139511"/>
    </reaction>
</comment>
<evidence type="ECO:0000313" key="3">
    <source>
        <dbReference type="EMBL" id="MBD1319185.1"/>
    </source>
</evidence>
<dbReference type="InterPro" id="IPR012349">
    <property type="entry name" value="Split_barrel_FMN-bd"/>
</dbReference>
<comment type="similarity">
    <text evidence="1">Belongs to the F420H(2)-dependent quinone reductase family.</text>
</comment>
<evidence type="ECO:0000256" key="2">
    <source>
        <dbReference type="ARBA" id="ARBA00049106"/>
    </source>
</evidence>
<reference evidence="3 4" key="1">
    <citation type="submission" date="2020-09" db="EMBL/GenBank/DDBJ databases">
        <title>Novel species in genus Gordonia.</title>
        <authorList>
            <person name="Zhang G."/>
        </authorList>
    </citation>
    <scope>NUCLEOTIDE SEQUENCE [LARGE SCALE GENOMIC DNA]</scope>
    <source>
        <strain evidence="3 4">ON-33</strain>
    </source>
</reference>
<evidence type="ECO:0000256" key="1">
    <source>
        <dbReference type="ARBA" id="ARBA00008710"/>
    </source>
</evidence>
<protein>
    <submittedName>
        <fullName evidence="3">Nitroreductase family deazaflavin-dependent oxidoreductase</fullName>
    </submittedName>
</protein>
<evidence type="ECO:0000313" key="4">
    <source>
        <dbReference type="Proteomes" id="UP000602395"/>
    </source>
</evidence>
<dbReference type="NCBIfam" id="TIGR00026">
    <property type="entry name" value="hi_GC_TIGR00026"/>
    <property type="match status" value="1"/>
</dbReference>
<comment type="caution">
    <text evidence="3">The sequence shown here is derived from an EMBL/GenBank/DDBJ whole genome shotgun (WGS) entry which is preliminary data.</text>
</comment>
<proteinExistence type="inferred from homology"/>
<dbReference type="InterPro" id="IPR004378">
    <property type="entry name" value="F420H2_quin_Rdtase"/>
</dbReference>
<dbReference type="EMBL" id="JACWMS010000001">
    <property type="protein sequence ID" value="MBD1319185.1"/>
    <property type="molecule type" value="Genomic_DNA"/>
</dbReference>
<dbReference type="Proteomes" id="UP000602395">
    <property type="component" value="Unassembled WGS sequence"/>
</dbReference>
<dbReference type="Gene3D" id="2.30.110.10">
    <property type="entry name" value="Electron Transport, Fmn-binding Protein, Chain A"/>
    <property type="match status" value="1"/>
</dbReference>